<dbReference type="AlphaFoldDB" id="A0ABC9A0G4"/>
<dbReference type="Proteomes" id="UP001497457">
    <property type="component" value="Chromosome 2b"/>
</dbReference>
<organism evidence="5 6">
    <name type="scientific">Urochloa decumbens</name>
    <dbReference type="NCBI Taxonomy" id="240449"/>
    <lineage>
        <taxon>Eukaryota</taxon>
        <taxon>Viridiplantae</taxon>
        <taxon>Streptophyta</taxon>
        <taxon>Embryophyta</taxon>
        <taxon>Tracheophyta</taxon>
        <taxon>Spermatophyta</taxon>
        <taxon>Magnoliopsida</taxon>
        <taxon>Liliopsida</taxon>
        <taxon>Poales</taxon>
        <taxon>Poaceae</taxon>
        <taxon>PACMAD clade</taxon>
        <taxon>Panicoideae</taxon>
        <taxon>Panicodae</taxon>
        <taxon>Paniceae</taxon>
        <taxon>Melinidinae</taxon>
        <taxon>Urochloa</taxon>
    </lineage>
</organism>
<evidence type="ECO:0000256" key="2">
    <source>
        <dbReference type="ARBA" id="ARBA00022857"/>
    </source>
</evidence>
<dbReference type="InterPro" id="IPR036291">
    <property type="entry name" value="NAD(P)-bd_dom_sf"/>
</dbReference>
<sequence>MEGNTSNQSVKEVAVVTGGNRGLGLEICRQLASNGVTVVLTARDEKRGAEAVSILGSLGLSDVLFHQLDVGDPSSAVRLADFIKEKFGKLDILVNNAAIAGTTNEVGDPENFRQEVAAIDRMERVKRIRKHMTEPYKQAEECLRTNYHGTKAVTKALLPLLQSSSHGRIVNISSRYGLLRFFSGEEFKQELDNIDNLSEQRLDDLSELFLSDFKDGQLEHRGWPTEGGFIAYKVSKAFMNAYSRILAKEHPSLCINCVHPGFVQTDMSFQVGDLTVEEGARGALMMAMAPKGGMTGGYLNCTEFAPFV</sequence>
<dbReference type="PRINTS" id="PR00081">
    <property type="entry name" value="GDHRDH"/>
</dbReference>
<name>A0ABC9A0G4_9POAL</name>
<dbReference type="Gene3D" id="3.40.50.720">
    <property type="entry name" value="NAD(P)-binding Rossmann-like Domain"/>
    <property type="match status" value="1"/>
</dbReference>
<keyword evidence="3" id="KW-0560">Oxidoreductase</keyword>
<dbReference type="GO" id="GO:0016491">
    <property type="term" value="F:oxidoreductase activity"/>
    <property type="evidence" value="ECO:0007669"/>
    <property type="project" value="UniProtKB-KW"/>
</dbReference>
<protein>
    <submittedName>
        <fullName evidence="5">Uncharacterized protein</fullName>
    </submittedName>
</protein>
<dbReference type="SUPFAM" id="SSF51735">
    <property type="entry name" value="NAD(P)-binding Rossmann-fold domains"/>
    <property type="match status" value="1"/>
</dbReference>
<keyword evidence="2" id="KW-0521">NADP</keyword>
<dbReference type="PRINTS" id="PR00080">
    <property type="entry name" value="SDRFAMILY"/>
</dbReference>
<dbReference type="EMBL" id="OZ075112">
    <property type="protein sequence ID" value="CAL4968007.1"/>
    <property type="molecule type" value="Genomic_DNA"/>
</dbReference>
<proteinExistence type="inferred from homology"/>
<reference evidence="5 6" key="2">
    <citation type="submission" date="2024-10" db="EMBL/GenBank/DDBJ databases">
        <authorList>
            <person name="Ryan C."/>
        </authorList>
    </citation>
    <scope>NUCLEOTIDE SEQUENCE [LARGE SCALE GENOMIC DNA]</scope>
</reference>
<dbReference type="PANTHER" id="PTHR43490">
    <property type="entry name" value="(+)-NEOMENTHOL DEHYDROGENASE"/>
    <property type="match status" value="1"/>
</dbReference>
<evidence type="ECO:0000313" key="6">
    <source>
        <dbReference type="Proteomes" id="UP001497457"/>
    </source>
</evidence>
<keyword evidence="6" id="KW-1185">Reference proteome</keyword>
<dbReference type="PANTHER" id="PTHR43490:SF135">
    <property type="entry name" value="OS02G0640800 PROTEIN"/>
    <property type="match status" value="1"/>
</dbReference>
<gene>
    <name evidence="5" type="ORF">URODEC1_LOCUS48747</name>
</gene>
<evidence type="ECO:0000313" key="5">
    <source>
        <dbReference type="EMBL" id="CAL4968007.1"/>
    </source>
</evidence>
<evidence type="ECO:0000256" key="3">
    <source>
        <dbReference type="ARBA" id="ARBA00023002"/>
    </source>
</evidence>
<comment type="similarity">
    <text evidence="1 4">Belongs to the short-chain dehydrogenases/reductases (SDR) family.</text>
</comment>
<accession>A0ABC9A0G4</accession>
<dbReference type="InterPro" id="IPR002347">
    <property type="entry name" value="SDR_fam"/>
</dbReference>
<reference evidence="6" key="1">
    <citation type="submission" date="2024-06" db="EMBL/GenBank/DDBJ databases">
        <authorList>
            <person name="Ryan C."/>
        </authorList>
    </citation>
    <scope>NUCLEOTIDE SEQUENCE [LARGE SCALE GENOMIC DNA]</scope>
</reference>
<dbReference type="Pfam" id="PF00106">
    <property type="entry name" value="adh_short"/>
    <property type="match status" value="1"/>
</dbReference>
<evidence type="ECO:0000256" key="1">
    <source>
        <dbReference type="ARBA" id="ARBA00006484"/>
    </source>
</evidence>
<evidence type="ECO:0000256" key="4">
    <source>
        <dbReference type="RuleBase" id="RU000363"/>
    </source>
</evidence>